<feature type="region of interest" description="Disordered" evidence="1">
    <location>
        <begin position="793"/>
        <end position="819"/>
    </location>
</feature>
<sequence length="857" mass="93155">MAATDTLLQIPTLLYSQPVSSTASLTGKYALKNTSSFVTTTTPAAILIHNVSNQRCVASIPATSGASFTAPAIFVALPNQDTADSGSDDDHPISGHLVSASGSSIHIWNINSTLIACKVPEKTKKLDSRVHAISVVHPSDDAEKVIVVVLESGQAHVLSFNLDHTLALWDSAMPKVPLSTSTVVYSSANGPSSDIDHTSIVQVVKHVIAKGSRLTYTCRVLIMTQSNGKHVVTLTNEFILGLPTIAANAEFAFDSSSTHLAVVATTGVAFTFDLSSDSKQPSTMTINMMARMDSQKMPGAPAFGRVSIAILSEHHIAILSQKGQLDTVSIWETKYGSLQTEANLNEVDTETSMRGTRVLSLAICDTPAIGKAMIALVSNSSSSIVSTTAYILPYHCAPVTLLSAIGRCSNAPEFKDHGRPHLVTPLATIVATLPPTTYGKIGSKSNRSGDVRLDDWVSQVKSKEASSAQFLIKLADKKQTPTASIFHDVFSQWIANTNESENLMDVSGRLAMLPSGGLSHAAVTIIANRCFEDPSKFWPRTVVEQLIVSGALTSQSVGGEGLIPALILKLDYDLIDQALRRVCDISEIEYVHLLRNICATDPATSSKRLAAMEAFMKRRKANKKRSKTGTDQDTVTSDPSMEVTTTTPNARSNATPLAITKGQRYFFKGVFLAARNDLRMVKALRSLGVQELEVLVVFLSQILCPEFSADLDVESDQFPLWWLWTDDSKKEQKAYDQWLMAVDALALLIDSNLSTLILSTEISPQIEHLQSIVKRDLRLLQLYESRLRGPLTGLSQERSSHEHSSSMLPDNNPMNTLTDEQNIKGSERIHGARWKRLLDHVQSGTGDYSVEVLKLQY</sequence>
<dbReference type="SUPFAM" id="SSF50978">
    <property type="entry name" value="WD40 repeat-like"/>
    <property type="match status" value="1"/>
</dbReference>
<accession>A0ABQ8FND5</accession>
<dbReference type="PANTHER" id="PTHR15633:SF2">
    <property type="entry name" value="NUCLEOLAR PROTEIN 11"/>
    <property type="match status" value="1"/>
</dbReference>
<feature type="compositionally biased region" description="Polar residues" evidence="1">
    <location>
        <begin position="807"/>
        <end position="819"/>
    </location>
</feature>
<evidence type="ECO:0000313" key="3">
    <source>
        <dbReference type="Proteomes" id="UP001648503"/>
    </source>
</evidence>
<dbReference type="Proteomes" id="UP001648503">
    <property type="component" value="Unassembled WGS sequence"/>
</dbReference>
<feature type="region of interest" description="Disordered" evidence="1">
    <location>
        <begin position="620"/>
        <end position="650"/>
    </location>
</feature>
<dbReference type="InterPro" id="IPR036322">
    <property type="entry name" value="WD40_repeat_dom_sf"/>
</dbReference>
<name>A0ABQ8FND5_9FUNG</name>
<dbReference type="InterPro" id="IPR042859">
    <property type="entry name" value="NOL11"/>
</dbReference>
<protein>
    <submittedName>
        <fullName evidence="2">Uncharacterized protein</fullName>
    </submittedName>
</protein>
<proteinExistence type="predicted"/>
<keyword evidence="3" id="KW-1185">Reference proteome</keyword>
<comment type="caution">
    <text evidence="2">The sequence shown here is derived from an EMBL/GenBank/DDBJ whole genome shotgun (WGS) entry which is preliminary data.</text>
</comment>
<feature type="compositionally biased region" description="Polar residues" evidence="1">
    <location>
        <begin position="629"/>
        <end position="650"/>
    </location>
</feature>
<gene>
    <name evidence="2" type="ORF">BASA50_001920</name>
</gene>
<evidence type="ECO:0000256" key="1">
    <source>
        <dbReference type="SAM" id="MobiDB-lite"/>
    </source>
</evidence>
<dbReference type="PANTHER" id="PTHR15633">
    <property type="entry name" value="NUCLEOLAR PROTEIN 11"/>
    <property type="match status" value="1"/>
</dbReference>
<reference evidence="2 3" key="1">
    <citation type="submission" date="2021-02" db="EMBL/GenBank/DDBJ databases">
        <title>Variation within the Batrachochytrium salamandrivorans European outbreak.</title>
        <authorList>
            <person name="Kelly M."/>
            <person name="Pasmans F."/>
            <person name="Shea T.P."/>
            <person name="Munoz J.F."/>
            <person name="Carranza S."/>
            <person name="Cuomo C.A."/>
            <person name="Martel A."/>
        </authorList>
    </citation>
    <scope>NUCLEOTIDE SEQUENCE [LARGE SCALE GENOMIC DNA]</scope>
    <source>
        <strain evidence="2 3">AMFP18/2</strain>
    </source>
</reference>
<evidence type="ECO:0000313" key="2">
    <source>
        <dbReference type="EMBL" id="KAH6601025.1"/>
    </source>
</evidence>
<dbReference type="EMBL" id="JAFCIX010000022">
    <property type="protein sequence ID" value="KAH6601025.1"/>
    <property type="molecule type" value="Genomic_DNA"/>
</dbReference>
<organism evidence="2 3">
    <name type="scientific">Batrachochytrium salamandrivorans</name>
    <dbReference type="NCBI Taxonomy" id="1357716"/>
    <lineage>
        <taxon>Eukaryota</taxon>
        <taxon>Fungi</taxon>
        <taxon>Fungi incertae sedis</taxon>
        <taxon>Chytridiomycota</taxon>
        <taxon>Chytridiomycota incertae sedis</taxon>
        <taxon>Chytridiomycetes</taxon>
        <taxon>Rhizophydiales</taxon>
        <taxon>Rhizophydiales incertae sedis</taxon>
        <taxon>Batrachochytrium</taxon>
    </lineage>
</organism>